<gene>
    <name evidence="1" type="ORF">SAE01_42560</name>
</gene>
<dbReference type="Proteomes" id="UP000321513">
    <property type="component" value="Unassembled WGS sequence"/>
</dbReference>
<dbReference type="AlphaFoldDB" id="A0A512BIH6"/>
<protein>
    <recommendedName>
        <fullName evidence="3">Xylosidase</fullName>
    </recommendedName>
</protein>
<evidence type="ECO:0008006" key="3">
    <source>
        <dbReference type="Google" id="ProtNLM"/>
    </source>
</evidence>
<reference evidence="1 2" key="1">
    <citation type="submission" date="2019-07" db="EMBL/GenBank/DDBJ databases">
        <title>Whole genome shotgun sequence of Segetibacter aerophilus NBRC 106135.</title>
        <authorList>
            <person name="Hosoyama A."/>
            <person name="Uohara A."/>
            <person name="Ohji S."/>
            <person name="Ichikawa N."/>
        </authorList>
    </citation>
    <scope>NUCLEOTIDE SEQUENCE [LARGE SCALE GENOMIC DNA]</scope>
    <source>
        <strain evidence="1 2">NBRC 106135</strain>
    </source>
</reference>
<name>A0A512BIH6_9BACT</name>
<dbReference type="Gene3D" id="3.20.20.80">
    <property type="entry name" value="Glycosidases"/>
    <property type="match status" value="1"/>
</dbReference>
<organism evidence="1 2">
    <name type="scientific">Segetibacter aerophilus</name>
    <dbReference type="NCBI Taxonomy" id="670293"/>
    <lineage>
        <taxon>Bacteria</taxon>
        <taxon>Pseudomonadati</taxon>
        <taxon>Bacteroidota</taxon>
        <taxon>Chitinophagia</taxon>
        <taxon>Chitinophagales</taxon>
        <taxon>Chitinophagaceae</taxon>
        <taxon>Segetibacter</taxon>
    </lineage>
</organism>
<dbReference type="EMBL" id="BJYT01000028">
    <property type="protein sequence ID" value="GEO11760.1"/>
    <property type="molecule type" value="Genomic_DNA"/>
</dbReference>
<proteinExistence type="predicted"/>
<evidence type="ECO:0000313" key="1">
    <source>
        <dbReference type="EMBL" id="GEO11760.1"/>
    </source>
</evidence>
<comment type="caution">
    <text evidence="1">The sequence shown here is derived from an EMBL/GenBank/DDBJ whole genome shotgun (WGS) entry which is preliminary data.</text>
</comment>
<dbReference type="CDD" id="cd11576">
    <property type="entry name" value="GH99_GH71_like_2"/>
    <property type="match status" value="1"/>
</dbReference>
<sequence length="395" mass="44923">MAGYQGWHSTPDDGGGRGWGHYLDNRTKKPLADGNIKIDVWPTVDEYKKVYPTPFKNADGSTAYLPSNRDESTADVRFKWMKDYDVDGVFMQRFVGNTRKTGDGSNRNHFIKVIDDAFKVSKKYNRAIAIMYDLSGMRDTADIPVFINDWKMLVDSLKVTSGGNKQTYLYHNGKPLVVIWGVGFNDGRAYTLKTVDKLVDFLQNDPQYGGCSVMLGVPTYWRDMGRDCLKDPFLHEILKKVDIIHPWTVGRYKDEASYAEYASVQKADLEWCKANKIDYVPNVFPGFSWHNLNPNSLFNQIPRNRGKFFWTQLSGAIKNGAQMIYVAMYDEVDEGTAIMKVSQNPPVGQSPFIKFEEGIPSDYYLYLTGYAGRVLKKKIPLPQDIPMPKNAKSSL</sequence>
<accession>A0A512BIH6</accession>
<evidence type="ECO:0000313" key="2">
    <source>
        <dbReference type="Proteomes" id="UP000321513"/>
    </source>
</evidence>
<keyword evidence="2" id="KW-1185">Reference proteome</keyword>